<reference evidence="12 13" key="1">
    <citation type="submission" date="2014-04" db="EMBL/GenBank/DDBJ databases">
        <title>Whole genome sequence of 'Brachyspira hampsonii' D13-03603F2.</title>
        <authorList>
            <person name="Patterson A.H."/>
            <person name="Chaban B."/>
            <person name="Fernando C."/>
            <person name="Harding J.C."/>
            <person name="Hill J.E."/>
        </authorList>
    </citation>
    <scope>NUCLEOTIDE SEQUENCE [LARGE SCALE GENOMIC DNA]</scope>
    <source>
        <strain evidence="12 13">D13-03603F2</strain>
    </source>
</reference>
<dbReference type="InterPro" id="IPR003660">
    <property type="entry name" value="HAMP_dom"/>
</dbReference>
<dbReference type="Proteomes" id="UP000238924">
    <property type="component" value="Unassembled WGS sequence"/>
</dbReference>
<keyword evidence="6 9" id="KW-0472">Membrane</keyword>
<dbReference type="PANTHER" id="PTHR43531">
    <property type="entry name" value="PROTEIN ICFG"/>
    <property type="match status" value="1"/>
</dbReference>
<feature type="transmembrane region" description="Helical" evidence="9">
    <location>
        <begin position="12"/>
        <end position="33"/>
    </location>
</feature>
<dbReference type="PROSITE" id="PS50111">
    <property type="entry name" value="CHEMOTAXIS_TRANSDUC_2"/>
    <property type="match status" value="1"/>
</dbReference>
<dbReference type="InterPro" id="IPR033479">
    <property type="entry name" value="dCache_1"/>
</dbReference>
<evidence type="ECO:0000313" key="13">
    <source>
        <dbReference type="Proteomes" id="UP000238924"/>
    </source>
</evidence>
<sequence>MENKKSLGLQFKIFVLLSISILIMFITIISYMVSHNISNSKEKGFASAEYMVSTYAKDIEREMASYISMLKTISLSLKNDVLNSSVTRQSHAEVLGEILKNNKNLFAIYEMWEKNAFDGRDNDFIDTDYGSENDGRYGPAFFYDDNTVTYDKVYQEEFDANPDYYTIPKDTKQLYISDVEKDDTYTGADTVLTVSVVEPILDNSGKFLGMVGVDFSAANLVKIVSAISTNEGMEGYLINQSGTILASTNTMNIGKEISSIYTDNASQIMNAVENSIKYSFINKIDGKKMFNIIVPLTSLKDNYNSIVLLVSVPEMVIAKENIINAVITSILAIFVLIIFLIIINILIKKSLIDPILKILHVSEKLSSGDLTSYKNEALSKRKDEIGMIFNSIQNTQNILSNIIKQILDSTNAMENASKNVSAGSADLSNRTEKQRDDLKLINETMTNTLKVIDKTTNDIAVTNDKIQVLTDSSEHCYNLSKESMALMEDITKATAEISNITKMIDDIAMQTNILALNASVEAARAGEQGKGFAVVAAEVRNLAQTSQESVKNITSIVNNSIEKINEGNSKIKETMNALEDITNKAKESSDIVSQMVESSTQQDASAREVQIAVNSVDISAEQNTALVKTNADIVIDMEKETEKLADLMKFFSINNN</sequence>
<accession>A0ABX5B521</accession>
<comment type="caution">
    <text evidence="12">The sequence shown here is derived from an EMBL/GenBank/DDBJ whole genome shotgun (WGS) entry which is preliminary data.</text>
</comment>
<dbReference type="Pfam" id="PF00015">
    <property type="entry name" value="MCPsignal"/>
    <property type="match status" value="1"/>
</dbReference>
<dbReference type="SMART" id="SM00283">
    <property type="entry name" value="MA"/>
    <property type="match status" value="1"/>
</dbReference>
<evidence type="ECO:0000256" key="2">
    <source>
        <dbReference type="ARBA" id="ARBA00022475"/>
    </source>
</evidence>
<evidence type="ECO:0000256" key="7">
    <source>
        <dbReference type="ARBA" id="ARBA00029447"/>
    </source>
</evidence>
<evidence type="ECO:0000259" key="10">
    <source>
        <dbReference type="PROSITE" id="PS50111"/>
    </source>
</evidence>
<dbReference type="CDD" id="cd18774">
    <property type="entry name" value="PDC2_HK_sensor"/>
    <property type="match status" value="1"/>
</dbReference>
<dbReference type="EMBL" id="JJMJ01000072">
    <property type="protein sequence ID" value="PPS22415.1"/>
    <property type="molecule type" value="Genomic_DNA"/>
</dbReference>
<evidence type="ECO:0000256" key="8">
    <source>
        <dbReference type="PROSITE-ProRule" id="PRU00284"/>
    </source>
</evidence>
<dbReference type="PANTHER" id="PTHR43531:SF11">
    <property type="entry name" value="METHYL-ACCEPTING CHEMOTAXIS PROTEIN 3"/>
    <property type="match status" value="1"/>
</dbReference>
<dbReference type="InterPro" id="IPR051310">
    <property type="entry name" value="MCP_chemotaxis"/>
</dbReference>
<feature type="transmembrane region" description="Helical" evidence="9">
    <location>
        <begin position="322"/>
        <end position="347"/>
    </location>
</feature>
<dbReference type="PROSITE" id="PS50885">
    <property type="entry name" value="HAMP"/>
    <property type="match status" value="1"/>
</dbReference>
<evidence type="ECO:0000256" key="4">
    <source>
        <dbReference type="ARBA" id="ARBA00022692"/>
    </source>
</evidence>
<protein>
    <submittedName>
        <fullName evidence="12">Chemotaxis protein</fullName>
    </submittedName>
</protein>
<dbReference type="SUPFAM" id="SSF58104">
    <property type="entry name" value="Methyl-accepting chemotaxis protein (MCP) signaling domain"/>
    <property type="match status" value="1"/>
</dbReference>
<keyword evidence="4 9" id="KW-0812">Transmembrane</keyword>
<keyword evidence="3" id="KW-0145">Chemotaxis</keyword>
<evidence type="ECO:0000256" key="9">
    <source>
        <dbReference type="SAM" id="Phobius"/>
    </source>
</evidence>
<evidence type="ECO:0000256" key="3">
    <source>
        <dbReference type="ARBA" id="ARBA00022500"/>
    </source>
</evidence>
<evidence type="ECO:0000256" key="1">
    <source>
        <dbReference type="ARBA" id="ARBA00004651"/>
    </source>
</evidence>
<evidence type="ECO:0000256" key="5">
    <source>
        <dbReference type="ARBA" id="ARBA00022989"/>
    </source>
</evidence>
<dbReference type="InterPro" id="IPR004089">
    <property type="entry name" value="MCPsignal_dom"/>
</dbReference>
<keyword evidence="2" id="KW-1003">Cell membrane</keyword>
<evidence type="ECO:0000313" key="12">
    <source>
        <dbReference type="EMBL" id="PPS22415.1"/>
    </source>
</evidence>
<comment type="subcellular location">
    <subcellularLocation>
        <location evidence="1">Cell membrane</location>
        <topology evidence="1">Multi-pass membrane protein</topology>
    </subcellularLocation>
</comment>
<gene>
    <name evidence="12" type="ORF">DJ52_05125</name>
</gene>
<name>A0ABX5B521_9SPIR</name>
<dbReference type="RefSeq" id="WP_104618261.1">
    <property type="nucleotide sequence ID" value="NZ_JJMJ01000072.1"/>
</dbReference>
<dbReference type="Gene3D" id="3.30.450.20">
    <property type="entry name" value="PAS domain"/>
    <property type="match status" value="2"/>
</dbReference>
<comment type="similarity">
    <text evidence="7">Belongs to the methyl-accepting chemotaxis (MCP) protein family.</text>
</comment>
<dbReference type="Pfam" id="PF02743">
    <property type="entry name" value="dCache_1"/>
    <property type="match status" value="1"/>
</dbReference>
<dbReference type="InterPro" id="IPR004090">
    <property type="entry name" value="Chemotax_Me-accpt_rcpt"/>
</dbReference>
<dbReference type="Gene3D" id="1.10.287.950">
    <property type="entry name" value="Methyl-accepting chemotaxis protein"/>
    <property type="match status" value="1"/>
</dbReference>
<organism evidence="12 13">
    <name type="scientific">Brachyspira murdochii</name>
    <dbReference type="NCBI Taxonomy" id="84378"/>
    <lineage>
        <taxon>Bacteria</taxon>
        <taxon>Pseudomonadati</taxon>
        <taxon>Spirochaetota</taxon>
        <taxon>Spirochaetia</taxon>
        <taxon>Brachyspirales</taxon>
        <taxon>Brachyspiraceae</taxon>
        <taxon>Brachyspira</taxon>
    </lineage>
</organism>
<feature type="domain" description="Methyl-accepting transducer" evidence="10">
    <location>
        <begin position="409"/>
        <end position="638"/>
    </location>
</feature>
<dbReference type="CDD" id="cd12913">
    <property type="entry name" value="PDC1_MCP_like"/>
    <property type="match status" value="1"/>
</dbReference>
<keyword evidence="13" id="KW-1185">Reference proteome</keyword>
<proteinExistence type="inferred from homology"/>
<keyword evidence="8" id="KW-0807">Transducer</keyword>
<feature type="domain" description="HAMP" evidence="11">
    <location>
        <begin position="349"/>
        <end position="404"/>
    </location>
</feature>
<evidence type="ECO:0000259" key="11">
    <source>
        <dbReference type="PROSITE" id="PS50885"/>
    </source>
</evidence>
<keyword evidence="5 9" id="KW-1133">Transmembrane helix</keyword>
<evidence type="ECO:0000256" key="6">
    <source>
        <dbReference type="ARBA" id="ARBA00023136"/>
    </source>
</evidence>
<dbReference type="PRINTS" id="PR00260">
    <property type="entry name" value="CHEMTRNSDUCR"/>
</dbReference>